<keyword evidence="5" id="KW-0809">Transit peptide</keyword>
<evidence type="ECO:0000256" key="3">
    <source>
        <dbReference type="ARBA" id="ARBA00022801"/>
    </source>
</evidence>
<comment type="similarity">
    <text evidence="1">Belongs to the acyl-ACP thioesterase family.</text>
</comment>
<evidence type="ECO:0000256" key="1">
    <source>
        <dbReference type="ARBA" id="ARBA00006500"/>
    </source>
</evidence>
<dbReference type="InterPro" id="IPR049427">
    <property type="entry name" value="Acyl-ACP_TE_C"/>
</dbReference>
<dbReference type="GO" id="GO:0016297">
    <property type="term" value="F:fatty acyl-[ACP] hydrolase activity"/>
    <property type="evidence" value="ECO:0007669"/>
    <property type="project" value="InterPro"/>
</dbReference>
<organism evidence="10 11">
    <name type="scientific">Phaeocystidibacter luteus</name>
    <dbReference type="NCBI Taxonomy" id="911197"/>
    <lineage>
        <taxon>Bacteria</taxon>
        <taxon>Pseudomonadati</taxon>
        <taxon>Bacteroidota</taxon>
        <taxon>Flavobacteriia</taxon>
        <taxon>Flavobacteriales</taxon>
        <taxon>Phaeocystidibacteraceae</taxon>
        <taxon>Phaeocystidibacter</taxon>
    </lineage>
</organism>
<dbReference type="Proteomes" id="UP000468650">
    <property type="component" value="Unassembled WGS sequence"/>
</dbReference>
<dbReference type="OrthoDB" id="9801517at2"/>
<dbReference type="SUPFAM" id="SSF54637">
    <property type="entry name" value="Thioesterase/thiol ester dehydrase-isomerase"/>
    <property type="match status" value="2"/>
</dbReference>
<dbReference type="PANTHER" id="PTHR31727">
    <property type="entry name" value="OLEOYL-ACYL CARRIER PROTEIN THIOESTERASE 1, CHLOROPLASTIC"/>
    <property type="match status" value="1"/>
</dbReference>
<evidence type="ECO:0000256" key="6">
    <source>
        <dbReference type="ARBA" id="ARBA00023098"/>
    </source>
</evidence>
<proteinExistence type="inferred from homology"/>
<evidence type="ECO:0000259" key="8">
    <source>
        <dbReference type="Pfam" id="PF01643"/>
    </source>
</evidence>
<evidence type="ECO:0008006" key="12">
    <source>
        <dbReference type="Google" id="ProtNLM"/>
    </source>
</evidence>
<dbReference type="EMBL" id="WBVO01000005">
    <property type="protein sequence ID" value="KAB2810167.1"/>
    <property type="molecule type" value="Genomic_DNA"/>
</dbReference>
<protein>
    <recommendedName>
        <fullName evidence="12">Acyl-ACP thioesterase</fullName>
    </recommendedName>
</protein>
<keyword evidence="6" id="KW-0443">Lipid metabolism</keyword>
<dbReference type="GO" id="GO:0000036">
    <property type="term" value="F:acyl carrier activity"/>
    <property type="evidence" value="ECO:0007669"/>
    <property type="project" value="TreeGrafter"/>
</dbReference>
<reference evidence="10 11" key="1">
    <citation type="submission" date="2019-09" db="EMBL/GenBank/DDBJ databases">
        <title>Genomes of family Cryomorphaceae.</title>
        <authorList>
            <person name="Bowman J.P."/>
        </authorList>
    </citation>
    <scope>NUCLEOTIDE SEQUENCE [LARGE SCALE GENOMIC DNA]</scope>
    <source>
        <strain evidence="10 11">LMG 25704</strain>
    </source>
</reference>
<evidence type="ECO:0000256" key="4">
    <source>
        <dbReference type="ARBA" id="ARBA00022832"/>
    </source>
</evidence>
<name>A0A6N6RL21_9FLAO</name>
<dbReference type="PANTHER" id="PTHR31727:SF6">
    <property type="entry name" value="OLEOYL-ACYL CARRIER PROTEIN THIOESTERASE 1, CHLOROPLASTIC"/>
    <property type="match status" value="1"/>
</dbReference>
<evidence type="ECO:0000313" key="11">
    <source>
        <dbReference type="Proteomes" id="UP000468650"/>
    </source>
</evidence>
<accession>A0A6N6RL21</accession>
<dbReference type="AlphaFoldDB" id="A0A6N6RL21"/>
<sequence length="241" mass="26955">MKEESVHISTYSLSSVDIGADKRAKPSALANALQEAARAHAHELGWGVETLHEKQKYWVLSSIQVDLVARPKHAESLSVQTWPKGTHGIFALRDYVARIGESEVLRATSSWALLDAQTGRPTSVSGLSDLFMERRGIHAIEVPAKRISIPTSFHCERKISPIYTDLDEIGHVNNARYLDWAWSELAGDHRKHTTGWTVNYLKEVREGQNLTLKTSLEGGRCVCIGIREDDKPAFVVEFQLD</sequence>
<keyword evidence="11" id="KW-1185">Reference proteome</keyword>
<evidence type="ECO:0000313" key="10">
    <source>
        <dbReference type="EMBL" id="KAB2810167.1"/>
    </source>
</evidence>
<dbReference type="InterPro" id="IPR045023">
    <property type="entry name" value="FATA/B"/>
</dbReference>
<keyword evidence="4" id="KW-0276">Fatty acid metabolism</keyword>
<keyword evidence="7" id="KW-0275">Fatty acid biosynthesis</keyword>
<dbReference type="InterPro" id="IPR002864">
    <property type="entry name" value="Acyl-ACP_thioesterase_NHD"/>
</dbReference>
<feature type="domain" description="Acyl-ACP thioesterase N-terminal hotdog" evidence="8">
    <location>
        <begin position="6"/>
        <end position="124"/>
    </location>
</feature>
<evidence type="ECO:0000256" key="2">
    <source>
        <dbReference type="ARBA" id="ARBA00022516"/>
    </source>
</evidence>
<dbReference type="RefSeq" id="WP_151667311.1">
    <property type="nucleotide sequence ID" value="NZ_WBVO01000005.1"/>
</dbReference>
<keyword evidence="3" id="KW-0378">Hydrolase</keyword>
<evidence type="ECO:0000256" key="7">
    <source>
        <dbReference type="ARBA" id="ARBA00023160"/>
    </source>
</evidence>
<evidence type="ECO:0000259" key="9">
    <source>
        <dbReference type="Pfam" id="PF20791"/>
    </source>
</evidence>
<keyword evidence="2" id="KW-0444">Lipid biosynthesis</keyword>
<dbReference type="Pfam" id="PF01643">
    <property type="entry name" value="Acyl-ACP_TE"/>
    <property type="match status" value="1"/>
</dbReference>
<dbReference type="Pfam" id="PF20791">
    <property type="entry name" value="Acyl-ACP_TE_C"/>
    <property type="match status" value="1"/>
</dbReference>
<dbReference type="InterPro" id="IPR029069">
    <property type="entry name" value="HotDog_dom_sf"/>
</dbReference>
<comment type="caution">
    <text evidence="10">The sequence shown here is derived from an EMBL/GenBank/DDBJ whole genome shotgun (WGS) entry which is preliminary data.</text>
</comment>
<evidence type="ECO:0000256" key="5">
    <source>
        <dbReference type="ARBA" id="ARBA00022946"/>
    </source>
</evidence>
<dbReference type="Gene3D" id="3.10.129.10">
    <property type="entry name" value="Hotdog Thioesterase"/>
    <property type="match status" value="2"/>
</dbReference>
<gene>
    <name evidence="10" type="ORF">F8C67_08005</name>
</gene>
<feature type="domain" description="Acyl-ACP thioesterase-like C-terminal" evidence="9">
    <location>
        <begin position="156"/>
        <end position="214"/>
    </location>
</feature>